<dbReference type="InterPro" id="IPR007621">
    <property type="entry name" value="TPM_dom"/>
</dbReference>
<dbReference type="Pfam" id="PF04536">
    <property type="entry name" value="TPM_phosphatase"/>
    <property type="match status" value="1"/>
</dbReference>
<keyword evidence="2" id="KW-1133">Transmembrane helix</keyword>
<dbReference type="Gene3D" id="3.10.310.50">
    <property type="match status" value="1"/>
</dbReference>
<feature type="region of interest" description="Disordered" evidence="1">
    <location>
        <begin position="521"/>
        <end position="567"/>
    </location>
</feature>
<feature type="domain" description="TPM" evidence="3">
    <location>
        <begin position="44"/>
        <end position="167"/>
    </location>
</feature>
<evidence type="ECO:0000259" key="3">
    <source>
        <dbReference type="Pfam" id="PF04536"/>
    </source>
</evidence>
<name>A0ABR8CFQ0_9CYAN</name>
<organism evidence="4 5">
    <name type="scientific">Phormidium tenue FACHB-1050</name>
    <dbReference type="NCBI Taxonomy" id="2692857"/>
    <lineage>
        <taxon>Bacteria</taxon>
        <taxon>Bacillati</taxon>
        <taxon>Cyanobacteriota</taxon>
        <taxon>Cyanophyceae</taxon>
        <taxon>Oscillatoriophycideae</taxon>
        <taxon>Oscillatoriales</taxon>
        <taxon>Oscillatoriaceae</taxon>
        <taxon>Phormidium</taxon>
    </lineage>
</organism>
<accession>A0ABR8CFQ0</accession>
<dbReference type="EMBL" id="JACJQY010000044">
    <property type="protein sequence ID" value="MBD2319210.1"/>
    <property type="molecule type" value="Genomic_DNA"/>
</dbReference>
<protein>
    <submittedName>
        <fullName evidence="4">TPM domain-containing protein</fullName>
    </submittedName>
</protein>
<feature type="transmembrane region" description="Helical" evidence="2">
    <location>
        <begin position="239"/>
        <end position="261"/>
    </location>
</feature>
<dbReference type="PANTHER" id="PTHR30373:SF2">
    <property type="entry name" value="UPF0603 PROTEIN YGCG"/>
    <property type="match status" value="1"/>
</dbReference>
<dbReference type="PANTHER" id="PTHR30373">
    <property type="entry name" value="UPF0603 PROTEIN YGCG"/>
    <property type="match status" value="1"/>
</dbReference>
<feature type="compositionally biased region" description="Gly residues" evidence="1">
    <location>
        <begin position="553"/>
        <end position="567"/>
    </location>
</feature>
<gene>
    <name evidence="4" type="ORF">H6G05_20490</name>
</gene>
<keyword evidence="2" id="KW-0812">Transmembrane</keyword>
<evidence type="ECO:0000313" key="4">
    <source>
        <dbReference type="EMBL" id="MBD2319210.1"/>
    </source>
</evidence>
<keyword evidence="5" id="KW-1185">Reference proteome</keyword>
<proteinExistence type="predicted"/>
<keyword evidence="2" id="KW-0472">Membrane</keyword>
<feature type="transmembrane region" description="Helical" evidence="2">
    <location>
        <begin position="273"/>
        <end position="295"/>
    </location>
</feature>
<feature type="transmembrane region" description="Helical" evidence="2">
    <location>
        <begin position="183"/>
        <end position="204"/>
    </location>
</feature>
<evidence type="ECO:0000256" key="2">
    <source>
        <dbReference type="SAM" id="Phobius"/>
    </source>
</evidence>
<evidence type="ECO:0000256" key="1">
    <source>
        <dbReference type="SAM" id="MobiDB-lite"/>
    </source>
</evidence>
<dbReference type="RefSeq" id="WP_190580941.1">
    <property type="nucleotide sequence ID" value="NZ_CAWPQU010000039.1"/>
</dbReference>
<sequence>MKGKLAGIICLIFLLWSVLLPTAPLHAIPISDIPNPRKLNGTWVSDVANILSTETESRLNQRISQLAANNSSEIAVVTVPDTIPSATVKAYATELFNTWGIGKRGIDNGVLFLIAVNERRIEIESGRGILAYISDRQVKQIIEDLITPEFKRQNYDLGIINGVEEMAGRLEKINFYPFPFIPIYSNIGLIGVAIALSGAILIVIKIREWRQTLSTVRVELQNPVVFQLRIPQLTEFTSLGMLLMVFGLAAIAVSINAWVLSQEMLTSLFIQPINQLLVTVLINLIVAFASLQLWLSIEKFWLAQLTVIFQTPIQRYGGTRFGFERSSLIIVLHLPALVVLWLITSTSILLTIPSHLLFAGTNLVMAMGYQFIWLHIVNNLYLDMCLAKEQRFCQSCRNLVQRVASDVTNQYLTKPELKAVELGNATYTVYSCDRCYLATNQTAKGDRQHVYCQPNILKEETICPVCSYATMTPADLKQSRKPKKFPKKASKDAISIRQCQNCFHEEPVYPFIPAPVSYSSSADYYSSSDTSSSSSSSYDSYDYGGSSSSSSDFGGGGSDGGGAGGDW</sequence>
<feature type="compositionally biased region" description="Low complexity" evidence="1">
    <location>
        <begin position="521"/>
        <end position="552"/>
    </location>
</feature>
<dbReference type="Proteomes" id="UP000618445">
    <property type="component" value="Unassembled WGS sequence"/>
</dbReference>
<comment type="caution">
    <text evidence="4">The sequence shown here is derived from an EMBL/GenBank/DDBJ whole genome shotgun (WGS) entry which is preliminary data.</text>
</comment>
<feature type="transmembrane region" description="Helical" evidence="2">
    <location>
        <begin position="356"/>
        <end position="382"/>
    </location>
</feature>
<reference evidence="4 5" key="1">
    <citation type="journal article" date="2020" name="ISME J.">
        <title>Comparative genomics reveals insights into cyanobacterial evolution and habitat adaptation.</title>
        <authorList>
            <person name="Chen M.Y."/>
            <person name="Teng W.K."/>
            <person name="Zhao L."/>
            <person name="Hu C.X."/>
            <person name="Zhou Y.K."/>
            <person name="Han B.P."/>
            <person name="Song L.R."/>
            <person name="Shu W.S."/>
        </authorList>
    </citation>
    <scope>NUCLEOTIDE SEQUENCE [LARGE SCALE GENOMIC DNA]</scope>
    <source>
        <strain evidence="4 5">FACHB-1050</strain>
    </source>
</reference>
<feature type="transmembrane region" description="Helical" evidence="2">
    <location>
        <begin position="328"/>
        <end position="350"/>
    </location>
</feature>
<evidence type="ECO:0000313" key="5">
    <source>
        <dbReference type="Proteomes" id="UP000618445"/>
    </source>
</evidence>